<reference evidence="3 4" key="1">
    <citation type="submission" date="2019-08" db="EMBL/GenBank/DDBJ databases">
        <title>In-depth cultivation of the pig gut microbiome towards novel bacterial diversity and tailored functional studies.</title>
        <authorList>
            <person name="Wylensek D."/>
            <person name="Hitch T.C.A."/>
            <person name="Clavel T."/>
        </authorList>
    </citation>
    <scope>NUCLEOTIDE SEQUENCE [LARGE SCALE GENOMIC DNA]</scope>
    <source>
        <strain evidence="3 4">WCA-389-WT-23D1</strain>
    </source>
</reference>
<dbReference type="CDD" id="cd00093">
    <property type="entry name" value="HTH_XRE"/>
    <property type="match status" value="1"/>
</dbReference>
<evidence type="ECO:0000313" key="3">
    <source>
        <dbReference type="EMBL" id="MSS35974.1"/>
    </source>
</evidence>
<evidence type="ECO:0000256" key="1">
    <source>
        <dbReference type="ARBA" id="ARBA00023125"/>
    </source>
</evidence>
<dbReference type="Pfam" id="PF01381">
    <property type="entry name" value="HTH_3"/>
    <property type="match status" value="1"/>
</dbReference>
<dbReference type="Gene3D" id="1.10.260.40">
    <property type="entry name" value="lambda repressor-like DNA-binding domains"/>
    <property type="match status" value="1"/>
</dbReference>
<dbReference type="GO" id="GO:0003677">
    <property type="term" value="F:DNA binding"/>
    <property type="evidence" value="ECO:0007669"/>
    <property type="project" value="UniProtKB-KW"/>
</dbReference>
<evidence type="ECO:0000259" key="2">
    <source>
        <dbReference type="PROSITE" id="PS50943"/>
    </source>
</evidence>
<dbReference type="PANTHER" id="PTHR46558">
    <property type="entry name" value="TRACRIPTIONAL REGULATORY PROTEIN-RELATED-RELATED"/>
    <property type="match status" value="1"/>
</dbReference>
<dbReference type="InterPro" id="IPR010982">
    <property type="entry name" value="Lambda_DNA-bd_dom_sf"/>
</dbReference>
<feature type="domain" description="HTH cro/C1-type" evidence="2">
    <location>
        <begin position="7"/>
        <end position="61"/>
    </location>
</feature>
<protein>
    <submittedName>
        <fullName evidence="3">Helix-turn-helix transcriptional regulator</fullName>
    </submittedName>
</protein>
<dbReference type="InterPro" id="IPR001387">
    <property type="entry name" value="Cro/C1-type_HTH"/>
</dbReference>
<dbReference type="EMBL" id="VUMD01000003">
    <property type="protein sequence ID" value="MSS35974.1"/>
    <property type="molecule type" value="Genomic_DNA"/>
</dbReference>
<dbReference type="SMART" id="SM00530">
    <property type="entry name" value="HTH_XRE"/>
    <property type="match status" value="1"/>
</dbReference>
<keyword evidence="1" id="KW-0238">DNA-binding</keyword>
<comment type="caution">
    <text evidence="3">The sequence shown here is derived from an EMBL/GenBank/DDBJ whole genome shotgun (WGS) entry which is preliminary data.</text>
</comment>
<dbReference type="PROSITE" id="PS50943">
    <property type="entry name" value="HTH_CROC1"/>
    <property type="match status" value="1"/>
</dbReference>
<organism evidence="3 4">
    <name type="scientific">Clostridium porci</name>
    <dbReference type="NCBI Taxonomy" id="2605778"/>
    <lineage>
        <taxon>Bacteria</taxon>
        <taxon>Bacillati</taxon>
        <taxon>Bacillota</taxon>
        <taxon>Clostridia</taxon>
        <taxon>Eubacteriales</taxon>
        <taxon>Clostridiaceae</taxon>
        <taxon>Clostridium</taxon>
    </lineage>
</organism>
<accession>A0A7X2NJA8</accession>
<keyword evidence="4" id="KW-1185">Reference proteome</keyword>
<evidence type="ECO:0000313" key="4">
    <source>
        <dbReference type="Proteomes" id="UP000429958"/>
    </source>
</evidence>
<dbReference type="SUPFAM" id="SSF47413">
    <property type="entry name" value="lambda repressor-like DNA-binding domains"/>
    <property type="match status" value="1"/>
</dbReference>
<name>A0A7X2NJA8_9CLOT</name>
<proteinExistence type="predicted"/>
<sequence>MTYMSNIQKIRKERGFTQAELAKKAGISEISIRKYESGERRPKIETLSKIAIALNIPVADLFEGDPRDFAVPPGKIQLGDGENAILVDPIEFQKVFNRIVQRSCPNPVSILLEEFYKLSPTGQDMAIKQTKLLTKIPEYQKKD</sequence>
<gene>
    <name evidence="3" type="ORF">FYJ39_05095</name>
</gene>
<dbReference type="PANTHER" id="PTHR46558:SF11">
    <property type="entry name" value="HTH-TYPE TRANSCRIPTIONAL REGULATOR XRE"/>
    <property type="match status" value="1"/>
</dbReference>
<dbReference type="AlphaFoldDB" id="A0A7X2NJA8"/>
<dbReference type="Proteomes" id="UP000429958">
    <property type="component" value="Unassembled WGS sequence"/>
</dbReference>